<protein>
    <recommendedName>
        <fullName evidence="2">DNA polymerase III gamma subunit domain-containing protein</fullName>
    </recommendedName>
</protein>
<dbReference type="Gene3D" id="3.40.50.300">
    <property type="entry name" value="P-loop containing nucleotide triphosphate hydrolases"/>
    <property type="match status" value="1"/>
</dbReference>
<name>X1DNH5_9ZZZZ</name>
<dbReference type="SUPFAM" id="SSF52540">
    <property type="entry name" value="P-loop containing nucleoside triphosphate hydrolases"/>
    <property type="match status" value="1"/>
</dbReference>
<evidence type="ECO:0000313" key="1">
    <source>
        <dbReference type="EMBL" id="GAH09815.1"/>
    </source>
</evidence>
<reference evidence="1" key="1">
    <citation type="journal article" date="2014" name="Front. Microbiol.">
        <title>High frequency of phylogenetically diverse reductive dehalogenase-homologous genes in deep subseafloor sedimentary metagenomes.</title>
        <authorList>
            <person name="Kawai M."/>
            <person name="Futagami T."/>
            <person name="Toyoda A."/>
            <person name="Takaki Y."/>
            <person name="Nishi S."/>
            <person name="Hori S."/>
            <person name="Arai W."/>
            <person name="Tsubouchi T."/>
            <person name="Morono Y."/>
            <person name="Uchiyama I."/>
            <person name="Ito T."/>
            <person name="Fujiyama A."/>
            <person name="Inagaki F."/>
            <person name="Takami H."/>
        </authorList>
    </citation>
    <scope>NUCLEOTIDE SEQUENCE</scope>
    <source>
        <strain evidence="1">Expedition CK06-06</strain>
    </source>
</reference>
<dbReference type="AlphaFoldDB" id="X1DNH5"/>
<accession>X1DNH5</accession>
<dbReference type="PANTHER" id="PTHR11669:SF0">
    <property type="entry name" value="PROTEIN STICHEL-LIKE 2"/>
    <property type="match status" value="1"/>
</dbReference>
<feature type="non-terminal residue" evidence="1">
    <location>
        <position position="94"/>
    </location>
</feature>
<dbReference type="GO" id="GO:0006261">
    <property type="term" value="P:DNA-templated DNA replication"/>
    <property type="evidence" value="ECO:0007669"/>
    <property type="project" value="TreeGrafter"/>
</dbReference>
<organism evidence="1">
    <name type="scientific">marine sediment metagenome</name>
    <dbReference type="NCBI Taxonomy" id="412755"/>
    <lineage>
        <taxon>unclassified sequences</taxon>
        <taxon>metagenomes</taxon>
        <taxon>ecological metagenomes</taxon>
    </lineage>
</organism>
<dbReference type="InterPro" id="IPR050238">
    <property type="entry name" value="DNA_Rep/Repair_Clamp_Loader"/>
</dbReference>
<dbReference type="InterPro" id="IPR027417">
    <property type="entry name" value="P-loop_NTPase"/>
</dbReference>
<evidence type="ECO:0008006" key="2">
    <source>
        <dbReference type="Google" id="ProtNLM"/>
    </source>
</evidence>
<dbReference type="Pfam" id="PF13177">
    <property type="entry name" value="DNA_pol3_delta2"/>
    <property type="match status" value="1"/>
</dbReference>
<gene>
    <name evidence="1" type="ORF">S01H4_57774</name>
</gene>
<proteinExistence type="predicted"/>
<sequence length="94" mass="10162">MESKQSLYLKYRPVQLADVVGQKNTVATLKQASINNEFSHAYLFSGNHGCGKTSSARILASMLTCENIKDGVVCGECRACKTIHAGVALDVKEL</sequence>
<dbReference type="EMBL" id="BART01033666">
    <property type="protein sequence ID" value="GAH09815.1"/>
    <property type="molecule type" value="Genomic_DNA"/>
</dbReference>
<comment type="caution">
    <text evidence="1">The sequence shown here is derived from an EMBL/GenBank/DDBJ whole genome shotgun (WGS) entry which is preliminary data.</text>
</comment>
<dbReference type="PANTHER" id="PTHR11669">
    <property type="entry name" value="REPLICATION FACTOR C / DNA POLYMERASE III GAMMA-TAU SUBUNIT"/>
    <property type="match status" value="1"/>
</dbReference>